<dbReference type="Proteomes" id="UP000186894">
    <property type="component" value="Unassembled WGS sequence"/>
</dbReference>
<dbReference type="CDD" id="cd02440">
    <property type="entry name" value="AdoMet_MTases"/>
    <property type="match status" value="1"/>
</dbReference>
<name>A0A1Q8ZPS0_9HYPH</name>
<dbReference type="InterPro" id="IPR013216">
    <property type="entry name" value="Methyltransf_11"/>
</dbReference>
<dbReference type="InterPro" id="IPR050447">
    <property type="entry name" value="Erg6_SMT_methyltransf"/>
</dbReference>
<sequence>MLKCTICGHTEFKRANVLWPLLIEQWEINAEEVDYINRQQGETCTHCGASLRVVALGKAVQKGLNDNRPLKEIASTREPARWFKKPAEPVRILDVNGAATISDVMSAMPGYIRGDYPDVDMMNMSFADNSFDMILHSDTLEHVSDPVRALSECHRVLKPGGCVCFTIPMIVGRLTRSRDGLEPSYHGDPSSGADDWRVHTEFGADCWTYLIKAGFSDVRLFSVEYPAAHALMGVKEG</sequence>
<comment type="caution">
    <text evidence="3">The sequence shown here is derived from an EMBL/GenBank/DDBJ whole genome shotgun (WGS) entry which is preliminary data.</text>
</comment>
<dbReference type="Gene3D" id="3.40.50.150">
    <property type="entry name" value="Vaccinia Virus protein VP39"/>
    <property type="match status" value="1"/>
</dbReference>
<evidence type="ECO:0000313" key="3">
    <source>
        <dbReference type="EMBL" id="OLP44057.1"/>
    </source>
</evidence>
<keyword evidence="4" id="KW-1185">Reference proteome</keyword>
<dbReference type="STRING" id="1867956.BJF95_05645"/>
<dbReference type="PANTHER" id="PTHR44068:SF1">
    <property type="entry name" value="HYPOTHETICAL LOC100005854"/>
    <property type="match status" value="1"/>
</dbReference>
<reference evidence="3 4" key="1">
    <citation type="submission" date="2016-09" db="EMBL/GenBank/DDBJ databases">
        <title>Rhizobium oryziradicis sp. nov., isolated from the root of rice.</title>
        <authorList>
            <person name="Zhao J."/>
            <person name="Zhang X."/>
        </authorList>
    </citation>
    <scope>NUCLEOTIDE SEQUENCE [LARGE SCALE GENOMIC DNA]</scope>
    <source>
        <strain evidence="3 4">N19</strain>
    </source>
</reference>
<organism evidence="3 4">
    <name type="scientific">Rhizobium oryziradicis</name>
    <dbReference type="NCBI Taxonomy" id="1867956"/>
    <lineage>
        <taxon>Bacteria</taxon>
        <taxon>Pseudomonadati</taxon>
        <taxon>Pseudomonadota</taxon>
        <taxon>Alphaproteobacteria</taxon>
        <taxon>Hyphomicrobiales</taxon>
        <taxon>Rhizobiaceae</taxon>
        <taxon>Rhizobium/Agrobacterium group</taxon>
        <taxon>Rhizobium</taxon>
    </lineage>
</organism>
<dbReference type="GO" id="GO:0003838">
    <property type="term" value="F:sterol 24-C-methyltransferase activity"/>
    <property type="evidence" value="ECO:0007669"/>
    <property type="project" value="TreeGrafter"/>
</dbReference>
<dbReference type="PANTHER" id="PTHR44068">
    <property type="entry name" value="ZGC:194242"/>
    <property type="match status" value="1"/>
</dbReference>
<dbReference type="SUPFAM" id="SSF53335">
    <property type="entry name" value="S-adenosyl-L-methionine-dependent methyltransferases"/>
    <property type="match status" value="1"/>
</dbReference>
<proteinExistence type="predicted"/>
<evidence type="ECO:0000259" key="2">
    <source>
        <dbReference type="Pfam" id="PF08241"/>
    </source>
</evidence>
<evidence type="ECO:0000313" key="4">
    <source>
        <dbReference type="Proteomes" id="UP000186894"/>
    </source>
</evidence>
<dbReference type="EMBL" id="MKIM01000027">
    <property type="protein sequence ID" value="OLP44057.1"/>
    <property type="molecule type" value="Genomic_DNA"/>
</dbReference>
<dbReference type="OrthoDB" id="21342at2"/>
<dbReference type="InterPro" id="IPR029063">
    <property type="entry name" value="SAM-dependent_MTases_sf"/>
</dbReference>
<keyword evidence="1" id="KW-0808">Transferase</keyword>
<dbReference type="GO" id="GO:0016126">
    <property type="term" value="P:sterol biosynthetic process"/>
    <property type="evidence" value="ECO:0007669"/>
    <property type="project" value="TreeGrafter"/>
</dbReference>
<gene>
    <name evidence="3" type="ORF">BJF95_05645</name>
</gene>
<evidence type="ECO:0000256" key="1">
    <source>
        <dbReference type="ARBA" id="ARBA00022679"/>
    </source>
</evidence>
<protein>
    <recommendedName>
        <fullName evidence="2">Methyltransferase type 11 domain-containing protein</fullName>
    </recommendedName>
</protein>
<feature type="domain" description="Methyltransferase type 11" evidence="2">
    <location>
        <begin position="118"/>
        <end position="165"/>
    </location>
</feature>
<dbReference type="RefSeq" id="WP_075639566.1">
    <property type="nucleotide sequence ID" value="NZ_MKIM01000027.1"/>
</dbReference>
<accession>A0A1Q8ZPS0</accession>
<dbReference type="AlphaFoldDB" id="A0A1Q8ZPS0"/>
<dbReference type="Pfam" id="PF08241">
    <property type="entry name" value="Methyltransf_11"/>
    <property type="match status" value="1"/>
</dbReference>